<dbReference type="Pfam" id="PF05426">
    <property type="entry name" value="Alginate_lyase"/>
    <property type="match status" value="1"/>
</dbReference>
<dbReference type="Proteomes" id="UP001629246">
    <property type="component" value="Unassembled WGS sequence"/>
</dbReference>
<dbReference type="GO" id="GO:0016829">
    <property type="term" value="F:lyase activity"/>
    <property type="evidence" value="ECO:0007669"/>
    <property type="project" value="UniProtKB-KW"/>
</dbReference>
<evidence type="ECO:0000256" key="3">
    <source>
        <dbReference type="SAM" id="SignalP"/>
    </source>
</evidence>
<comment type="caution">
    <text evidence="5">The sequence shown here is derived from an EMBL/GenBank/DDBJ whole genome shotgun (WGS) entry which is preliminary data.</text>
</comment>
<feature type="signal peptide" evidence="3">
    <location>
        <begin position="1"/>
        <end position="27"/>
    </location>
</feature>
<evidence type="ECO:0000259" key="4">
    <source>
        <dbReference type="Pfam" id="PF05426"/>
    </source>
</evidence>
<accession>A0ABW9AES8</accession>
<gene>
    <name evidence="5" type="ORF">PQR62_22605</name>
</gene>
<dbReference type="SUPFAM" id="SSF48230">
    <property type="entry name" value="Chondroitin AC/alginate lyase"/>
    <property type="match status" value="1"/>
</dbReference>
<name>A0ABW9AES8_9BURK</name>
<protein>
    <submittedName>
        <fullName evidence="5">Alginate lyase family protein</fullName>
    </submittedName>
</protein>
<evidence type="ECO:0000313" key="6">
    <source>
        <dbReference type="Proteomes" id="UP001629246"/>
    </source>
</evidence>
<proteinExistence type="predicted"/>
<evidence type="ECO:0000256" key="1">
    <source>
        <dbReference type="ARBA" id="ARBA00022729"/>
    </source>
</evidence>
<evidence type="ECO:0000313" key="5">
    <source>
        <dbReference type="EMBL" id="MFL9927081.1"/>
    </source>
</evidence>
<sequence>MLLSSRSLHIAVRLLPALLICSSPAGAQDKAPLQAPFHLRTQAGPLQTEQRGAKSCAPAPAAVTRLSITSKYGDDGPQRDTIDPDADAAARNEMQDIRAFSRQVVKAANEYTRSGNPAAARCTLSLLADWRRAGALRQMDNANAEFERVSTLAGLSLALLQVSPAVGREPDYAPTVAWMRELAQAGTRYFDGSSKLKGSRNNHRDWAALAAASVATLSGDRALLDWSARAYQAEVCSAGAEGGLPLELERGQKARDYHLFALSALAPLAAILQSNGVDAGAECKGALHRIVGFTLKALDDPSQMAALAGKPQEAFKGKKDGDGMPGPNQLAFLEAYVKQYPEQGPAVGRWLRLRPFASTNLGGNQTLLYGGGR</sequence>
<dbReference type="InterPro" id="IPR008929">
    <property type="entry name" value="Chondroitin_lyas"/>
</dbReference>
<dbReference type="RefSeq" id="WP_408160307.1">
    <property type="nucleotide sequence ID" value="NZ_JAQQFM010000012.1"/>
</dbReference>
<keyword evidence="6" id="KW-1185">Reference proteome</keyword>
<dbReference type="EMBL" id="JAQQFM010000012">
    <property type="protein sequence ID" value="MFL9927081.1"/>
    <property type="molecule type" value="Genomic_DNA"/>
</dbReference>
<dbReference type="Gene3D" id="1.50.10.100">
    <property type="entry name" value="Chondroitin AC/alginate lyase"/>
    <property type="match status" value="1"/>
</dbReference>
<reference evidence="5 6" key="1">
    <citation type="journal article" date="2024" name="Chem. Sci.">
        <title>Discovery of megapolipeptins by genome mining of a Burkholderiales bacteria collection.</title>
        <authorList>
            <person name="Paulo B.S."/>
            <person name="Recchia M.J.J."/>
            <person name="Lee S."/>
            <person name="Fergusson C.H."/>
            <person name="Romanowski S.B."/>
            <person name="Hernandez A."/>
            <person name="Krull N."/>
            <person name="Liu D.Y."/>
            <person name="Cavanagh H."/>
            <person name="Bos A."/>
            <person name="Gray C.A."/>
            <person name="Murphy B.T."/>
            <person name="Linington R.G."/>
            <person name="Eustaquio A.S."/>
        </authorList>
    </citation>
    <scope>NUCLEOTIDE SEQUENCE [LARGE SCALE GENOMIC DNA]</scope>
    <source>
        <strain evidence="5 6">RL21-008-BIB-A</strain>
    </source>
</reference>
<evidence type="ECO:0000256" key="2">
    <source>
        <dbReference type="ARBA" id="ARBA00023239"/>
    </source>
</evidence>
<keyword evidence="2 5" id="KW-0456">Lyase</keyword>
<feature type="domain" description="Alginate lyase" evidence="4">
    <location>
        <begin position="78"/>
        <end position="302"/>
    </location>
</feature>
<keyword evidence="1 3" id="KW-0732">Signal</keyword>
<organism evidence="5 6">
    <name type="scientific">Herbaspirillum lusitanum</name>
    <dbReference type="NCBI Taxonomy" id="213312"/>
    <lineage>
        <taxon>Bacteria</taxon>
        <taxon>Pseudomonadati</taxon>
        <taxon>Pseudomonadota</taxon>
        <taxon>Betaproteobacteria</taxon>
        <taxon>Burkholderiales</taxon>
        <taxon>Oxalobacteraceae</taxon>
        <taxon>Herbaspirillum</taxon>
    </lineage>
</organism>
<dbReference type="InterPro" id="IPR008397">
    <property type="entry name" value="Alginate_lyase_dom"/>
</dbReference>
<feature type="chain" id="PRO_5045341749" evidence="3">
    <location>
        <begin position="28"/>
        <end position="373"/>
    </location>
</feature>